<dbReference type="AlphaFoldDB" id="A0A2T5I497"/>
<evidence type="ECO:0000313" key="1">
    <source>
        <dbReference type="EMBL" id="PTQ78636.1"/>
    </source>
</evidence>
<protein>
    <submittedName>
        <fullName evidence="1">Uncharacterized protein</fullName>
    </submittedName>
</protein>
<name>A0A2T5I497_9PROT</name>
<reference evidence="1 2" key="1">
    <citation type="submission" date="2018-04" db="EMBL/GenBank/DDBJ databases">
        <title>Active sludge and wastewater microbial communities from Klosterneuburg, Austria.</title>
        <authorList>
            <person name="Wagner M."/>
        </authorList>
    </citation>
    <scope>NUCLEOTIDE SEQUENCE [LARGE SCALE GENOMIC DNA]</scope>
    <source>
        <strain evidence="1 2">Nm49</strain>
    </source>
</reference>
<organism evidence="1 2">
    <name type="scientific">Nitrosomonas oligotropha</name>
    <dbReference type="NCBI Taxonomy" id="42354"/>
    <lineage>
        <taxon>Bacteria</taxon>
        <taxon>Pseudomonadati</taxon>
        <taxon>Pseudomonadota</taxon>
        <taxon>Betaproteobacteria</taxon>
        <taxon>Nitrosomonadales</taxon>
        <taxon>Nitrosomonadaceae</taxon>
        <taxon>Nitrosomonas</taxon>
    </lineage>
</organism>
<sequence>MQFSPGIMTFLQKPAFEHEIKPLFLTFPCRKDNGMIVSNIFINQPNPQDTRPAGMINQVFL</sequence>
<evidence type="ECO:0000313" key="2">
    <source>
        <dbReference type="Proteomes" id="UP000244128"/>
    </source>
</evidence>
<dbReference type="EMBL" id="QAOI01000002">
    <property type="protein sequence ID" value="PTQ78636.1"/>
    <property type="molecule type" value="Genomic_DNA"/>
</dbReference>
<proteinExistence type="predicted"/>
<accession>A0A2T5I497</accession>
<gene>
    <name evidence="1" type="ORF">C8R26_102206</name>
</gene>
<comment type="caution">
    <text evidence="1">The sequence shown here is derived from an EMBL/GenBank/DDBJ whole genome shotgun (WGS) entry which is preliminary data.</text>
</comment>
<dbReference type="Proteomes" id="UP000244128">
    <property type="component" value="Unassembled WGS sequence"/>
</dbReference>